<dbReference type="GO" id="GO:0022412">
    <property type="term" value="P:cellular process involved in reproduction in multicellular organism"/>
    <property type="evidence" value="ECO:0007669"/>
    <property type="project" value="UniProtKB-ARBA"/>
</dbReference>
<dbReference type="SMART" id="SM00174">
    <property type="entry name" value="RHO"/>
    <property type="match status" value="1"/>
</dbReference>
<keyword evidence="1" id="KW-0547">Nucleotide-binding</keyword>
<dbReference type="GO" id="GO:0001667">
    <property type="term" value="P:ameboidal-type cell migration"/>
    <property type="evidence" value="ECO:0007669"/>
    <property type="project" value="UniProtKB-ARBA"/>
</dbReference>
<dbReference type="InterPro" id="IPR001806">
    <property type="entry name" value="Small_GTPase"/>
</dbReference>
<dbReference type="InterPro" id="IPR003578">
    <property type="entry name" value="Small_GTPase_Rho"/>
</dbReference>
<dbReference type="Pfam" id="PF00071">
    <property type="entry name" value="Ras"/>
    <property type="match status" value="1"/>
</dbReference>
<gene>
    <name evidence="3" type="ORF">MNOR_LOCUS26519</name>
</gene>
<dbReference type="PROSITE" id="PS51421">
    <property type="entry name" value="RAS"/>
    <property type="match status" value="1"/>
</dbReference>
<comment type="caution">
    <text evidence="3">The sequence shown here is derived from an EMBL/GenBank/DDBJ whole genome shotgun (WGS) entry which is preliminary data.</text>
</comment>
<dbReference type="GO" id="GO:0035099">
    <property type="term" value="P:hemocyte migration"/>
    <property type="evidence" value="ECO:0007669"/>
    <property type="project" value="UniProtKB-ARBA"/>
</dbReference>
<dbReference type="Proteomes" id="UP001497623">
    <property type="component" value="Unassembled WGS sequence"/>
</dbReference>
<dbReference type="Gene3D" id="3.40.50.300">
    <property type="entry name" value="P-loop containing nucleotide triphosphate hydrolases"/>
    <property type="match status" value="1"/>
</dbReference>
<evidence type="ECO:0000256" key="1">
    <source>
        <dbReference type="ARBA" id="ARBA00022741"/>
    </source>
</evidence>
<dbReference type="PROSITE" id="PS51419">
    <property type="entry name" value="RAB"/>
    <property type="match status" value="1"/>
</dbReference>
<keyword evidence="4" id="KW-1185">Reference proteome</keyword>
<dbReference type="PRINTS" id="PR00449">
    <property type="entry name" value="RASTRNSFRMNG"/>
</dbReference>
<name>A0AAV2RPI6_MEGNR</name>
<dbReference type="InterPro" id="IPR005225">
    <property type="entry name" value="Small_GTP-bd"/>
</dbReference>
<reference evidence="3 4" key="1">
    <citation type="submission" date="2024-05" db="EMBL/GenBank/DDBJ databases">
        <authorList>
            <person name="Wallberg A."/>
        </authorList>
    </citation>
    <scope>NUCLEOTIDE SEQUENCE [LARGE SCALE GENOMIC DNA]</scope>
</reference>
<evidence type="ECO:0000313" key="3">
    <source>
        <dbReference type="EMBL" id="CAL4130412.1"/>
    </source>
</evidence>
<proteinExistence type="predicted"/>
<dbReference type="AlphaFoldDB" id="A0AAV2RPI6"/>
<dbReference type="NCBIfam" id="TIGR00231">
    <property type="entry name" value="small_GTP"/>
    <property type="match status" value="1"/>
</dbReference>
<protein>
    <submittedName>
        <fullName evidence="3">Uncharacterized protein</fullName>
    </submittedName>
</protein>
<organism evidence="3 4">
    <name type="scientific">Meganyctiphanes norvegica</name>
    <name type="common">Northern krill</name>
    <name type="synonym">Thysanopoda norvegica</name>
    <dbReference type="NCBI Taxonomy" id="48144"/>
    <lineage>
        <taxon>Eukaryota</taxon>
        <taxon>Metazoa</taxon>
        <taxon>Ecdysozoa</taxon>
        <taxon>Arthropoda</taxon>
        <taxon>Crustacea</taxon>
        <taxon>Multicrustacea</taxon>
        <taxon>Malacostraca</taxon>
        <taxon>Eumalacostraca</taxon>
        <taxon>Eucarida</taxon>
        <taxon>Euphausiacea</taxon>
        <taxon>Euphausiidae</taxon>
        <taxon>Meganyctiphanes</taxon>
    </lineage>
</organism>
<evidence type="ECO:0000313" key="4">
    <source>
        <dbReference type="Proteomes" id="UP001497623"/>
    </source>
</evidence>
<dbReference type="SMART" id="SM00175">
    <property type="entry name" value="RAB"/>
    <property type="match status" value="1"/>
</dbReference>
<dbReference type="GO" id="GO:0035006">
    <property type="term" value="P:melanization defense response"/>
    <property type="evidence" value="ECO:0007669"/>
    <property type="project" value="UniProtKB-ARBA"/>
</dbReference>
<dbReference type="GO" id="GO:0003006">
    <property type="term" value="P:developmental process involved in reproduction"/>
    <property type="evidence" value="ECO:0007669"/>
    <property type="project" value="UniProtKB-ARBA"/>
</dbReference>
<keyword evidence="2" id="KW-0342">GTP-binding</keyword>
<dbReference type="GO" id="GO:0007264">
    <property type="term" value="P:small GTPase-mediated signal transduction"/>
    <property type="evidence" value="ECO:0007669"/>
    <property type="project" value="InterPro"/>
</dbReference>
<dbReference type="PROSITE" id="PS51420">
    <property type="entry name" value="RHO"/>
    <property type="match status" value="1"/>
</dbReference>
<dbReference type="PANTHER" id="PTHR24072">
    <property type="entry name" value="RHO FAMILY GTPASE"/>
    <property type="match status" value="1"/>
</dbReference>
<dbReference type="GO" id="GO:0003924">
    <property type="term" value="F:GTPase activity"/>
    <property type="evidence" value="ECO:0007669"/>
    <property type="project" value="InterPro"/>
</dbReference>
<dbReference type="CDD" id="cd00157">
    <property type="entry name" value="Rho"/>
    <property type="match status" value="1"/>
</dbReference>
<feature type="non-terminal residue" evidence="3">
    <location>
        <position position="1"/>
    </location>
</feature>
<accession>A0AAV2RPI6</accession>
<dbReference type="GO" id="GO:0005525">
    <property type="term" value="F:GTP binding"/>
    <property type="evidence" value="ECO:0007669"/>
    <property type="project" value="UniProtKB-KW"/>
</dbReference>
<dbReference type="SUPFAM" id="SSF52540">
    <property type="entry name" value="P-loop containing nucleoside triphosphate hydrolases"/>
    <property type="match status" value="1"/>
</dbReference>
<dbReference type="InterPro" id="IPR027417">
    <property type="entry name" value="P-loop_NTPase"/>
</dbReference>
<sequence length="223" mass="24938">YNVVTAAVSTPENTTPKITLLIIGSTHRFMETIKCVVVGDGAVGKTCLLIAYTTDAFPNEYLPTVFDNYKTYMQLDDKLVNLTLWDTAGQAHYDRIRLVSYPQTDIFILCFSLVSPDSLANVKDRWYPEVRHHCPNVPILLVGTKQDIRDDPEALAKQKLSDLKARAITTVEGNAMAQQLKAVAYMECSSRTQIGLKDVFVNAAKVALYPPKKPKKKRNCVIQ</sequence>
<evidence type="ECO:0000256" key="2">
    <source>
        <dbReference type="ARBA" id="ARBA00023134"/>
    </source>
</evidence>
<dbReference type="EMBL" id="CAXKWB010026610">
    <property type="protein sequence ID" value="CAL4130412.1"/>
    <property type="molecule type" value="Genomic_DNA"/>
</dbReference>
<dbReference type="SMART" id="SM00173">
    <property type="entry name" value="RAS"/>
    <property type="match status" value="1"/>
</dbReference>
<dbReference type="FunFam" id="3.40.50.300:FF:000118">
    <property type="entry name" value="Rho-related GTP-binding protein RhoG"/>
    <property type="match status" value="1"/>
</dbReference>